<dbReference type="Proteomes" id="UP000092462">
    <property type="component" value="Unassembled WGS sequence"/>
</dbReference>
<proteinExistence type="inferred from homology"/>
<evidence type="ECO:0000259" key="5">
    <source>
        <dbReference type="Pfam" id="PF05205"/>
    </source>
</evidence>
<feature type="compositionally biased region" description="Basic and acidic residues" evidence="4">
    <location>
        <begin position="390"/>
        <end position="426"/>
    </location>
</feature>
<keyword evidence="3" id="KW-0158">Chromosome</keyword>
<feature type="compositionally biased region" description="Basic and acidic residues" evidence="4">
    <location>
        <begin position="158"/>
        <end position="172"/>
    </location>
</feature>
<dbReference type="AlphaFoldDB" id="A0A1B0DQV5"/>
<evidence type="ECO:0000313" key="6">
    <source>
        <dbReference type="EnsemblMetazoa" id="PPAI010938-PA"/>
    </source>
</evidence>
<dbReference type="InterPro" id="IPR055264">
    <property type="entry name" value="BOD1/SHG1_dom"/>
</dbReference>
<sequence>MDNDQVNTELVDTIVREVKSQGLFDQFRKECLADVDTKPAYQNLRQRVENEVNTFLEQEEWRADANRIQMREKLRKNIIGLSFLETGVDRIVDQVVNPKISTVFLPQIEDVVYKYLGIEKPQVKPKEESQVSAAQNGEMKMDLLPTDLLEAVSPDSTQSDKSKFSGEEIKEEITEEEVVPELNESDDRIDDEESPPFEPLEGRPASSLKKEEDESQSSHVSGISGLTSQDSVFSGKNPTEPMEVDEVKPEEPEQPEEVMQPPRIDQMVEKSEVPERTVSDVVEAMEVGNQDSQLSQVSSNSRLSIVTNESDSKDGSLKIDLSEEAQMPEFSENPENSQSPKPEKLTTFDIKKDEIKFEQTRIFAQPPEPENPPPLPPSPPPQLPAPPESEPAKTEAKEEVSSTVEKKPDNPEDRESRKDKLHTSDRKKSKKSSRSSSSHHNHHHRERNREKSRASSSREKSSRPPEPKTDAKEEENSSTAIDSDASPVLQIVETETLDGEDLAKATPSDGKEKSDGKSKGSSHHKTSHRDDKKRSHSSHSKDSHRRDHRRHDHRKSSSQKSSSRSDKKPKEDSSSKKKDKETDDHSSQREKNTEKRRSTDRDSNDGKSGPNQPTPSASGTEKTTASQSTSSAGRESNTTSVSNSPKDTETIQGAKSEATVASSSSDPSEKVTLQTKPIIVDQILTANSEINLQMIVNRASNDPTLAKIEELAKKSLAKKKPKFASNFKEAKRLMKMRKKIDHESKKNMEKAMVLAKNYINSKAENDPTVSDLSQGIELEFVCIKSDGKTTAGPIISSPVKADAPKFPPTPEPEKKETSADSEDEDDLLYFPDPLSKHPESPTEKWWREKGQKVSEEKPKSDQKTKKTPKNGLIHANPNIRTKRSLELNDLKGDLPEDKRVKLTLNKFGDLNGNEAIIEDKKIPKVKTPITQQQRYSSDDLYKPRPLIHGQRSRRRGLDTSDGGTA</sequence>
<dbReference type="PANTHER" id="PTHR47391">
    <property type="entry name" value="BIORIENTATION OF CHROMOSOMES IN CELL DIVISION 1 LIKE 1"/>
    <property type="match status" value="1"/>
</dbReference>
<feature type="region of interest" description="Disordered" evidence="4">
    <location>
        <begin position="151"/>
        <end position="674"/>
    </location>
</feature>
<feature type="compositionally biased region" description="Basic and acidic residues" evidence="4">
    <location>
        <begin position="341"/>
        <end position="359"/>
    </location>
</feature>
<feature type="compositionally biased region" description="Basic and acidic residues" evidence="4">
    <location>
        <begin position="528"/>
        <end position="545"/>
    </location>
</feature>
<feature type="compositionally biased region" description="Basic and acidic residues" evidence="4">
    <location>
        <begin position="834"/>
        <end position="864"/>
    </location>
</feature>
<keyword evidence="7" id="KW-1185">Reference proteome</keyword>
<feature type="compositionally biased region" description="Basic residues" evidence="4">
    <location>
        <begin position="546"/>
        <end position="557"/>
    </location>
</feature>
<dbReference type="EMBL" id="AJVK01019399">
    <property type="status" value="NOT_ANNOTATED_CDS"/>
    <property type="molecule type" value="Genomic_DNA"/>
</dbReference>
<evidence type="ECO:0000256" key="1">
    <source>
        <dbReference type="ARBA" id="ARBA00004286"/>
    </source>
</evidence>
<feature type="region of interest" description="Disordered" evidence="4">
    <location>
        <begin position="928"/>
        <end position="965"/>
    </location>
</feature>
<evidence type="ECO:0000256" key="2">
    <source>
        <dbReference type="ARBA" id="ARBA00008463"/>
    </source>
</evidence>
<protein>
    <recommendedName>
        <fullName evidence="5">BOD1/SHG1 domain-containing protein</fullName>
    </recommendedName>
</protein>
<dbReference type="EnsemblMetazoa" id="PPAI010938-RA">
    <property type="protein sequence ID" value="PPAI010938-PA"/>
    <property type="gene ID" value="PPAI010938"/>
</dbReference>
<dbReference type="GO" id="GO:0005694">
    <property type="term" value="C:chromosome"/>
    <property type="evidence" value="ECO:0007669"/>
    <property type="project" value="UniProtKB-SubCell"/>
</dbReference>
<accession>A0A1B0DQV5</accession>
<evidence type="ECO:0000256" key="3">
    <source>
        <dbReference type="ARBA" id="ARBA00022454"/>
    </source>
</evidence>
<feature type="compositionally biased region" description="Polar residues" evidence="4">
    <location>
        <begin position="609"/>
        <end position="674"/>
    </location>
</feature>
<feature type="compositionally biased region" description="Pro residues" evidence="4">
    <location>
        <begin position="366"/>
        <end position="389"/>
    </location>
</feature>
<feature type="domain" description="BOD1/SHG1" evidence="5">
    <location>
        <begin position="14"/>
        <end position="109"/>
    </location>
</feature>
<organism evidence="6 7">
    <name type="scientific">Phlebotomus papatasi</name>
    <name type="common">Sandfly</name>
    <dbReference type="NCBI Taxonomy" id="29031"/>
    <lineage>
        <taxon>Eukaryota</taxon>
        <taxon>Metazoa</taxon>
        <taxon>Ecdysozoa</taxon>
        <taxon>Arthropoda</taxon>
        <taxon>Hexapoda</taxon>
        <taxon>Insecta</taxon>
        <taxon>Pterygota</taxon>
        <taxon>Neoptera</taxon>
        <taxon>Endopterygota</taxon>
        <taxon>Diptera</taxon>
        <taxon>Nematocera</taxon>
        <taxon>Psychodoidea</taxon>
        <taxon>Psychodidae</taxon>
        <taxon>Phlebotomus</taxon>
        <taxon>Phlebotomus</taxon>
    </lineage>
</organism>
<feature type="region of interest" description="Disordered" evidence="4">
    <location>
        <begin position="789"/>
        <end position="880"/>
    </location>
</feature>
<feature type="compositionally biased region" description="Basic and acidic residues" evidence="4">
    <location>
        <begin position="266"/>
        <end position="278"/>
    </location>
</feature>
<feature type="compositionally biased region" description="Basic residues" evidence="4">
    <location>
        <begin position="427"/>
        <end position="446"/>
    </location>
</feature>
<evidence type="ECO:0000256" key="4">
    <source>
        <dbReference type="SAM" id="MobiDB-lite"/>
    </source>
</evidence>
<feature type="compositionally biased region" description="Basic and acidic residues" evidence="4">
    <location>
        <begin position="563"/>
        <end position="605"/>
    </location>
</feature>
<feature type="compositionally biased region" description="Acidic residues" evidence="4">
    <location>
        <begin position="173"/>
        <end position="195"/>
    </location>
</feature>
<dbReference type="VEuPathDB" id="VectorBase:PPAI010938"/>
<feature type="compositionally biased region" description="Basic and acidic residues" evidence="4">
    <location>
        <begin position="310"/>
        <end position="321"/>
    </location>
</feature>
<dbReference type="InterPro" id="IPR043244">
    <property type="entry name" value="BOD1L1"/>
</dbReference>
<feature type="compositionally biased region" description="Basic and acidic residues" evidence="4">
    <location>
        <begin position="509"/>
        <end position="518"/>
    </location>
</feature>
<reference evidence="6" key="1">
    <citation type="submission" date="2022-08" db="UniProtKB">
        <authorList>
            <consortium name="EnsemblMetazoa"/>
        </authorList>
    </citation>
    <scope>IDENTIFICATION</scope>
    <source>
        <strain evidence="6">Israel</strain>
    </source>
</reference>
<comment type="subcellular location">
    <subcellularLocation>
        <location evidence="1">Chromosome</location>
    </subcellularLocation>
</comment>
<feature type="compositionally biased region" description="Polar residues" evidence="4">
    <location>
        <begin position="217"/>
        <end position="237"/>
    </location>
</feature>
<dbReference type="Pfam" id="PF05205">
    <property type="entry name" value="COMPASS-Shg1"/>
    <property type="match status" value="1"/>
</dbReference>
<feature type="compositionally biased region" description="Polar residues" evidence="4">
    <location>
        <begin position="289"/>
        <end position="309"/>
    </location>
</feature>
<name>A0A1B0DQV5_PHLPP</name>
<feature type="compositionally biased region" description="Basic and acidic residues" evidence="4">
    <location>
        <begin position="447"/>
        <end position="475"/>
    </location>
</feature>
<evidence type="ECO:0000313" key="7">
    <source>
        <dbReference type="Proteomes" id="UP000092462"/>
    </source>
</evidence>
<dbReference type="PANTHER" id="PTHR47391:SF1">
    <property type="entry name" value="BIORIENTATION OF CHROMOSOMES IN CELL DIVISION 1 LIKE 1"/>
    <property type="match status" value="1"/>
</dbReference>
<dbReference type="VEuPathDB" id="VectorBase:PPAPM1_008012"/>
<comment type="similarity">
    <text evidence="2">Belongs to the BOD1 family.</text>
</comment>